<dbReference type="InterPro" id="IPR036249">
    <property type="entry name" value="Thioredoxin-like_sf"/>
</dbReference>
<dbReference type="SUPFAM" id="SSF52833">
    <property type="entry name" value="Thioredoxin-like"/>
    <property type="match status" value="1"/>
</dbReference>
<feature type="signal peptide" evidence="1">
    <location>
        <begin position="1"/>
        <end position="25"/>
    </location>
</feature>
<dbReference type="InterPro" id="IPR013766">
    <property type="entry name" value="Thioredoxin_domain"/>
</dbReference>
<evidence type="ECO:0000259" key="2">
    <source>
        <dbReference type="PROSITE" id="PS51352"/>
    </source>
</evidence>
<evidence type="ECO:0000313" key="3">
    <source>
        <dbReference type="EMBL" id="CAL8090273.1"/>
    </source>
</evidence>
<proteinExistence type="predicted"/>
<sequence length="348" mass="39610">MVKMKFTTKRFTFWLCTTFTLFVNSHLCVVQLVPQGENVFNTGNDDSLLSKMASDESKLDNQLTPKELYNGITGSSTEITSLAILLEDKNQTVVTNRKGKKLGKCRNCRVTCAHLRRELQDELRSSVMNMSTGLPFPTVKIVSSEELGNDILLTNMYIKNFSTPGNCTLVIFYASWCQWSAKAAPHLNAIPRAFRNIRFVAVDAYASPSLEMSNYGVYGVPSLLLYHNGRFQARYNGSDITMHSVAQFLMTYTDQRPVRAKMEIKSVDRRGPLRSKHVLVSNKELLVGSWLFIAASLVYYLRKSGILSKLFYKLWFLAQSQMEDEEFKELKIADNNMFHSSLSIFMNM</sequence>
<name>A0ABP1Q9G0_9HEXA</name>
<keyword evidence="4" id="KW-1185">Reference proteome</keyword>
<dbReference type="PANTHER" id="PTHR14684">
    <property type="entry name" value="THIOREDOXIN DOMAIN-CONTAINING PROTEIN 15"/>
    <property type="match status" value="1"/>
</dbReference>
<comment type="caution">
    <text evidence="3">The sequence shown here is derived from an EMBL/GenBank/DDBJ whole genome shotgun (WGS) entry which is preliminary data.</text>
</comment>
<dbReference type="PROSITE" id="PS51352">
    <property type="entry name" value="THIOREDOXIN_2"/>
    <property type="match status" value="1"/>
</dbReference>
<evidence type="ECO:0000313" key="4">
    <source>
        <dbReference type="Proteomes" id="UP001642540"/>
    </source>
</evidence>
<dbReference type="Gene3D" id="3.40.30.10">
    <property type="entry name" value="Glutaredoxin"/>
    <property type="match status" value="1"/>
</dbReference>
<accession>A0ABP1Q9G0</accession>
<organism evidence="3 4">
    <name type="scientific">Orchesella dallaii</name>
    <dbReference type="NCBI Taxonomy" id="48710"/>
    <lineage>
        <taxon>Eukaryota</taxon>
        <taxon>Metazoa</taxon>
        <taxon>Ecdysozoa</taxon>
        <taxon>Arthropoda</taxon>
        <taxon>Hexapoda</taxon>
        <taxon>Collembola</taxon>
        <taxon>Entomobryomorpha</taxon>
        <taxon>Entomobryoidea</taxon>
        <taxon>Orchesellidae</taxon>
        <taxon>Orchesellinae</taxon>
        <taxon>Orchesella</taxon>
    </lineage>
</organism>
<evidence type="ECO:0000256" key="1">
    <source>
        <dbReference type="SAM" id="SignalP"/>
    </source>
</evidence>
<dbReference type="InterPro" id="IPR042418">
    <property type="entry name" value="TXNDC15"/>
</dbReference>
<dbReference type="Proteomes" id="UP001642540">
    <property type="component" value="Unassembled WGS sequence"/>
</dbReference>
<protein>
    <recommendedName>
        <fullName evidence="2">Thioredoxin domain-containing protein</fullName>
    </recommendedName>
</protein>
<dbReference type="PANTHER" id="PTHR14684:SF2">
    <property type="entry name" value="THIOREDOXIN DOMAIN-CONTAINING PROTEIN 15"/>
    <property type="match status" value="1"/>
</dbReference>
<reference evidence="3 4" key="1">
    <citation type="submission" date="2024-08" db="EMBL/GenBank/DDBJ databases">
        <authorList>
            <person name="Cucini C."/>
            <person name="Frati F."/>
        </authorList>
    </citation>
    <scope>NUCLEOTIDE SEQUENCE [LARGE SCALE GENOMIC DNA]</scope>
</reference>
<gene>
    <name evidence="3" type="ORF">ODALV1_LOCUS7596</name>
</gene>
<dbReference type="EMBL" id="CAXLJM020000024">
    <property type="protein sequence ID" value="CAL8090273.1"/>
    <property type="molecule type" value="Genomic_DNA"/>
</dbReference>
<feature type="chain" id="PRO_5045707606" description="Thioredoxin domain-containing protein" evidence="1">
    <location>
        <begin position="26"/>
        <end position="348"/>
    </location>
</feature>
<feature type="domain" description="Thioredoxin" evidence="2">
    <location>
        <begin position="130"/>
        <end position="254"/>
    </location>
</feature>
<dbReference type="Pfam" id="PF00085">
    <property type="entry name" value="Thioredoxin"/>
    <property type="match status" value="1"/>
</dbReference>
<keyword evidence="1" id="KW-0732">Signal</keyword>